<dbReference type="GO" id="GO:0006890">
    <property type="term" value="P:retrograde vesicle-mediated transport, Golgi to endoplasmic reticulum"/>
    <property type="evidence" value="ECO:0007669"/>
    <property type="project" value="InterPro"/>
</dbReference>
<dbReference type="PROSITE" id="PS51386">
    <property type="entry name" value="RINT1_TIP20"/>
    <property type="match status" value="1"/>
</dbReference>
<proteinExistence type="predicted"/>
<sequence>MDALDSSGFINEFLDNHLNSLESLTVLNDYLQAEKQAFKLNESKFKQTSHQLDLVTQEIESETKNAKVELGELRKINLDVLRENETSGFSVVGEGRSSSSKWLETVEREIGKIRVLETTSLILTQLYNVLETGKVIEEKIPEDIEKSFLIFSKLESSIEKCEKLLKEKSKGEYQEPNSLKYAYEQLGDIWSRMIHKAIKCEEEGLQRIGWPDKIRVDNIKDLELFYKSVKALRQLEQLFSALSSKVQSKIGDWDSSKLSQRWNIELPIAILIQEVSRRFQYHFSGDKPTNRMDRPELCLGYLLKDIAQVVVFIENVVQKLVWPEQTNKNSEKQQQQQQQQARDQYIFGLVQVLTEKLDNEKQQWIEQCALIPMLIAEMGKFDETLQEIYLFGVEKVNGEKWNGSSSYWLGKNKEILQSWRDYEMQNSKEEYIFEIKDPKALELLGRRMDAGIGVGSGEIDGFGVDGCVDGAVWASKSSLQIQSMVDSLVERISPLREESWKLNFIETACFEIFKVYIQDIEAEVEDFSRVGIAFLQDKLGTSTLPIAQRAGRVSTSSSLKSQFQQKAELGASLASNKLAVRLEQRGLSSFVARLKKVSGLLYSAHHITVAMKEWADSEFWLELWEWKCTQRYEKSIASKDNEDENENENEVEMEMQMEKDDEYMPELPVHITSVAQLKRIVYDQDLFTKFMAKYNFCIQKCMDLYVQMLEKQLIHTNFKSFAKSQPKSSTFSSPFSDSDNNTFETKSVANTQTNTNQESGEFNNDLSTSPSESLFETMRTVNTVLPYIQLSLLNRSHFRSVLSRFLKSLDTWILENVILVSNTKWNPDMARQLAIDLQYISFSISHALDATRFGTGSASLKHNVEGEDNSDYTKLPLSKACVYLLNLPLTLSQLSKSQNQAKPLKTKENISSQSWLRGVKGYPHYISPLQLGNLVLSYYEERNSKFPTKKVNDNDFNANVDENQLFEEIKHQVFTEYPTIVSQLTPYQIYQVFSSRSDKKAFY</sequence>
<accession>A0A1R1PWG8</accession>
<gene>
    <name evidence="2" type="ORF">AX774_g1176</name>
</gene>
<comment type="caution">
    <text evidence="2">The sequence shown here is derived from an EMBL/GenBank/DDBJ whole genome shotgun (WGS) entry which is preliminary data.</text>
</comment>
<dbReference type="Proteomes" id="UP000188320">
    <property type="component" value="Unassembled WGS sequence"/>
</dbReference>
<evidence type="ECO:0000313" key="2">
    <source>
        <dbReference type="EMBL" id="OMH85298.1"/>
    </source>
</evidence>
<dbReference type="GO" id="GO:0070939">
    <property type="term" value="C:Dsl1/NZR complex"/>
    <property type="evidence" value="ECO:0007669"/>
    <property type="project" value="InterPro"/>
</dbReference>
<dbReference type="AlphaFoldDB" id="A0A1R1PWG8"/>
<name>A0A1R1PWG8_ZANCU</name>
<dbReference type="PANTHER" id="PTHR13520">
    <property type="entry name" value="RAD50-INTERACTING PROTEIN 1 RINT-1"/>
    <property type="match status" value="1"/>
</dbReference>
<dbReference type="Pfam" id="PF04437">
    <property type="entry name" value="RINT1_TIP1"/>
    <property type="match status" value="1"/>
</dbReference>
<dbReference type="PANTHER" id="PTHR13520:SF0">
    <property type="entry name" value="RAD50-INTERACTING PROTEIN 1"/>
    <property type="match status" value="1"/>
</dbReference>
<dbReference type="GO" id="GO:0060628">
    <property type="term" value="P:regulation of ER to Golgi vesicle-mediated transport"/>
    <property type="evidence" value="ECO:0007669"/>
    <property type="project" value="TreeGrafter"/>
</dbReference>
<dbReference type="OrthoDB" id="407410at2759"/>
<organism evidence="2 3">
    <name type="scientific">Zancudomyces culisetae</name>
    <name type="common">Gut fungus</name>
    <name type="synonym">Smittium culisetae</name>
    <dbReference type="NCBI Taxonomy" id="1213189"/>
    <lineage>
        <taxon>Eukaryota</taxon>
        <taxon>Fungi</taxon>
        <taxon>Fungi incertae sedis</taxon>
        <taxon>Zoopagomycota</taxon>
        <taxon>Kickxellomycotina</taxon>
        <taxon>Harpellomycetes</taxon>
        <taxon>Harpellales</taxon>
        <taxon>Legeriomycetaceae</taxon>
        <taxon>Zancudomyces</taxon>
    </lineage>
</organism>
<evidence type="ECO:0000256" key="1">
    <source>
        <dbReference type="SAM" id="MobiDB-lite"/>
    </source>
</evidence>
<reference evidence="3" key="1">
    <citation type="submission" date="2017-01" db="EMBL/GenBank/DDBJ databases">
        <authorList>
            <person name="Wang Y."/>
            <person name="White M."/>
            <person name="Kvist S."/>
            <person name="Moncalvo J.-M."/>
        </authorList>
    </citation>
    <scope>NUCLEOTIDE SEQUENCE [LARGE SCALE GENOMIC DNA]</scope>
    <source>
        <strain evidence="3">COL-18-3</strain>
    </source>
</reference>
<dbReference type="GO" id="GO:0006888">
    <property type="term" value="P:endoplasmic reticulum to Golgi vesicle-mediated transport"/>
    <property type="evidence" value="ECO:0007669"/>
    <property type="project" value="InterPro"/>
</dbReference>
<evidence type="ECO:0000313" key="3">
    <source>
        <dbReference type="Proteomes" id="UP000188320"/>
    </source>
</evidence>
<dbReference type="InterPro" id="IPR007528">
    <property type="entry name" value="RINT1_Tip20"/>
</dbReference>
<dbReference type="EMBL" id="LSSK01000096">
    <property type="protein sequence ID" value="OMH85298.1"/>
    <property type="molecule type" value="Genomic_DNA"/>
</dbReference>
<keyword evidence="3" id="KW-1185">Reference proteome</keyword>
<protein>
    <submittedName>
        <fullName evidence="2">RAD50-interacting protein 1</fullName>
    </submittedName>
</protein>
<feature type="region of interest" description="Disordered" evidence="1">
    <location>
        <begin position="750"/>
        <end position="769"/>
    </location>
</feature>